<gene>
    <name evidence="2" type="ORF">E1163_24235</name>
</gene>
<name>A0ABW9RV28_9BACT</name>
<keyword evidence="1" id="KW-0812">Transmembrane</keyword>
<organism evidence="2 3">
    <name type="scientific">Fulvivirga kasyanovii</name>
    <dbReference type="NCBI Taxonomy" id="396812"/>
    <lineage>
        <taxon>Bacteria</taxon>
        <taxon>Pseudomonadati</taxon>
        <taxon>Bacteroidota</taxon>
        <taxon>Cytophagia</taxon>
        <taxon>Cytophagales</taxon>
        <taxon>Fulvivirgaceae</taxon>
        <taxon>Fulvivirga</taxon>
    </lineage>
</organism>
<evidence type="ECO:0008006" key="4">
    <source>
        <dbReference type="Google" id="ProtNLM"/>
    </source>
</evidence>
<accession>A0ABW9RV28</accession>
<comment type="caution">
    <text evidence="2">The sequence shown here is derived from an EMBL/GenBank/DDBJ whole genome shotgun (WGS) entry which is preliminary data.</text>
</comment>
<protein>
    <recommendedName>
        <fullName evidence="4">GyrI-like small molecule binding domain-containing protein</fullName>
    </recommendedName>
</protein>
<dbReference type="Proteomes" id="UP000798808">
    <property type="component" value="Unassembled WGS sequence"/>
</dbReference>
<keyword evidence="1" id="KW-1133">Transmembrane helix</keyword>
<sequence length="173" mass="19870">MIKRVLIGLVVLLSIVTFIFYYKLGGNQPLEFRMATHPEFYIAGEYFKGRYNDPKAEKLFFDAKARAERSKDATLMIINYPSEEKGKVIKQFIGAAMPQKPDTLTEQVEVRRVPSQQIIFTTINSHNFVMPTPEEVRAEALEFAKGKGVEIDSATWETYISERELKVIFPVKE</sequence>
<evidence type="ECO:0000313" key="3">
    <source>
        <dbReference type="Proteomes" id="UP000798808"/>
    </source>
</evidence>
<keyword evidence="3" id="KW-1185">Reference proteome</keyword>
<reference evidence="2 3" key="1">
    <citation type="submission" date="2019-02" db="EMBL/GenBank/DDBJ databases">
        <authorList>
            <person name="Goldberg S.R."/>
            <person name="Haltli B.A."/>
            <person name="Correa H."/>
            <person name="Russell K.G."/>
        </authorList>
    </citation>
    <scope>NUCLEOTIDE SEQUENCE [LARGE SCALE GENOMIC DNA]</scope>
    <source>
        <strain evidence="2 3">JCM 16186</strain>
    </source>
</reference>
<keyword evidence="1" id="KW-0472">Membrane</keyword>
<dbReference type="EMBL" id="SMLW01000653">
    <property type="protein sequence ID" value="MTI28087.1"/>
    <property type="molecule type" value="Genomic_DNA"/>
</dbReference>
<feature type="transmembrane region" description="Helical" evidence="1">
    <location>
        <begin position="6"/>
        <end position="24"/>
    </location>
</feature>
<dbReference type="RefSeq" id="WP_155175263.1">
    <property type="nucleotide sequence ID" value="NZ_BAAAFL010000012.1"/>
</dbReference>
<proteinExistence type="predicted"/>
<evidence type="ECO:0000313" key="2">
    <source>
        <dbReference type="EMBL" id="MTI28087.1"/>
    </source>
</evidence>
<evidence type="ECO:0000256" key="1">
    <source>
        <dbReference type="SAM" id="Phobius"/>
    </source>
</evidence>